<comment type="caution">
    <text evidence="1">The sequence shown here is derived from an EMBL/GenBank/DDBJ whole genome shotgun (WGS) entry which is preliminary data.</text>
</comment>
<dbReference type="VEuPathDB" id="TriTrypDB:TM35_000022300"/>
<dbReference type="AlphaFoldDB" id="A0A1X0P7J9"/>
<keyword evidence="2" id="KW-1185">Reference proteome</keyword>
<gene>
    <name evidence="1" type="ORF">TM35_000022300</name>
</gene>
<dbReference type="EMBL" id="NBCO01000002">
    <property type="protein sequence ID" value="ORC92904.1"/>
    <property type="molecule type" value="Genomic_DNA"/>
</dbReference>
<sequence>SWGICRRAISSITRTRLLLSCGDAEENPGPSLRGMQWNSAGLAQAKRLALHKTFVEENVTFCLLSERKLSCAEVSCFTIAGYQHHGAPRPSKGGGVSILVREDLPVEVGLTVVASIEHAHATIHMSEGLVLTEMSAYFPPGRTYTTSQLDTLLMTSGPHPNGADANAHAMAWDRAIPPDTRGDVIVQWCLDNDHVIHNTGDCTRPHHTPWPVRARCDNIPRLPSRVLDGILLPGQRPLHHPLRRSSRR</sequence>
<dbReference type="RefSeq" id="XP_028886970.1">
    <property type="nucleotide sequence ID" value="XM_029021548.1"/>
</dbReference>
<organism evidence="1 2">
    <name type="scientific">Trypanosoma theileri</name>
    <dbReference type="NCBI Taxonomy" id="67003"/>
    <lineage>
        <taxon>Eukaryota</taxon>
        <taxon>Discoba</taxon>
        <taxon>Euglenozoa</taxon>
        <taxon>Kinetoplastea</taxon>
        <taxon>Metakinetoplastina</taxon>
        <taxon>Trypanosomatida</taxon>
        <taxon>Trypanosomatidae</taxon>
        <taxon>Trypanosoma</taxon>
    </lineage>
</organism>
<evidence type="ECO:0000313" key="2">
    <source>
        <dbReference type="Proteomes" id="UP000192257"/>
    </source>
</evidence>
<dbReference type="Gene3D" id="3.60.10.10">
    <property type="entry name" value="Endonuclease/exonuclease/phosphatase"/>
    <property type="match status" value="1"/>
</dbReference>
<proteinExistence type="predicted"/>
<dbReference type="Proteomes" id="UP000192257">
    <property type="component" value="Unassembled WGS sequence"/>
</dbReference>
<name>A0A1X0P7J9_9TRYP</name>
<dbReference type="OrthoDB" id="252531at2759"/>
<dbReference type="GeneID" id="39981328"/>
<dbReference type="InterPro" id="IPR036691">
    <property type="entry name" value="Endo/exonu/phosph_ase_sf"/>
</dbReference>
<evidence type="ECO:0000313" key="1">
    <source>
        <dbReference type="EMBL" id="ORC92904.1"/>
    </source>
</evidence>
<accession>A0A1X0P7J9</accession>
<feature type="non-terminal residue" evidence="1">
    <location>
        <position position="1"/>
    </location>
</feature>
<reference evidence="1 2" key="1">
    <citation type="submission" date="2017-03" db="EMBL/GenBank/DDBJ databases">
        <title>An alternative strategy for trypanosome survival in the mammalian bloodstream revealed through genome and transcriptome analysis of the ubiquitous bovine parasite Trypanosoma (Megatrypanum) theileri.</title>
        <authorList>
            <person name="Kelly S."/>
            <person name="Ivens A."/>
            <person name="Mott A."/>
            <person name="O'Neill E."/>
            <person name="Emms D."/>
            <person name="Macleod O."/>
            <person name="Voorheis P."/>
            <person name="Matthews J."/>
            <person name="Matthews K."/>
            <person name="Carrington M."/>
        </authorList>
    </citation>
    <scope>NUCLEOTIDE SEQUENCE [LARGE SCALE GENOMIC DNA]</scope>
    <source>
        <strain evidence="1">Edinburgh</strain>
    </source>
</reference>
<dbReference type="SUPFAM" id="SSF56219">
    <property type="entry name" value="DNase I-like"/>
    <property type="match status" value="1"/>
</dbReference>
<protein>
    <submittedName>
        <fullName evidence="1">Tbingi protein</fullName>
    </submittedName>
</protein>